<reference evidence="6" key="1">
    <citation type="submission" date="2022-11" db="EMBL/GenBank/DDBJ databases">
        <title>Centuries of genome instability and evolution in soft-shell clam transmissible cancer (bioRxiv).</title>
        <authorList>
            <person name="Hart S.F.M."/>
            <person name="Yonemitsu M.A."/>
            <person name="Giersch R.M."/>
            <person name="Beal B.F."/>
            <person name="Arriagada G."/>
            <person name="Davis B.W."/>
            <person name="Ostrander E.A."/>
            <person name="Goff S.P."/>
            <person name="Metzger M.J."/>
        </authorList>
    </citation>
    <scope>NUCLEOTIDE SEQUENCE</scope>
    <source>
        <strain evidence="6">MELC-2E11</strain>
        <tissue evidence="6">Siphon/mantle</tissue>
    </source>
</reference>
<keyword evidence="7" id="KW-1185">Reference proteome</keyword>
<feature type="domain" description="Lipase" evidence="5">
    <location>
        <begin position="6"/>
        <end position="78"/>
    </location>
</feature>
<dbReference type="EMBL" id="CP111024">
    <property type="protein sequence ID" value="WAR23996.1"/>
    <property type="molecule type" value="Genomic_DNA"/>
</dbReference>
<dbReference type="PANTHER" id="PTHR11610">
    <property type="entry name" value="LIPASE"/>
    <property type="match status" value="1"/>
</dbReference>
<evidence type="ECO:0000256" key="2">
    <source>
        <dbReference type="ARBA" id="ARBA00010701"/>
    </source>
</evidence>
<dbReference type="Proteomes" id="UP001164746">
    <property type="component" value="Chromosome 13"/>
</dbReference>
<dbReference type="InterPro" id="IPR029058">
    <property type="entry name" value="AB_hydrolase_fold"/>
</dbReference>
<evidence type="ECO:0000313" key="6">
    <source>
        <dbReference type="EMBL" id="WAR23996.1"/>
    </source>
</evidence>
<evidence type="ECO:0000256" key="3">
    <source>
        <dbReference type="ARBA" id="ARBA00022525"/>
    </source>
</evidence>
<comment type="subcellular location">
    <subcellularLocation>
        <location evidence="1">Secreted</location>
    </subcellularLocation>
</comment>
<organism evidence="6 7">
    <name type="scientific">Mya arenaria</name>
    <name type="common">Soft-shell clam</name>
    <dbReference type="NCBI Taxonomy" id="6604"/>
    <lineage>
        <taxon>Eukaryota</taxon>
        <taxon>Metazoa</taxon>
        <taxon>Spiralia</taxon>
        <taxon>Lophotrochozoa</taxon>
        <taxon>Mollusca</taxon>
        <taxon>Bivalvia</taxon>
        <taxon>Autobranchia</taxon>
        <taxon>Heteroconchia</taxon>
        <taxon>Euheterodonta</taxon>
        <taxon>Imparidentia</taxon>
        <taxon>Neoheterodontei</taxon>
        <taxon>Myida</taxon>
        <taxon>Myoidea</taxon>
        <taxon>Myidae</taxon>
        <taxon>Mya</taxon>
    </lineage>
</organism>
<proteinExistence type="inferred from homology"/>
<evidence type="ECO:0000256" key="1">
    <source>
        <dbReference type="ARBA" id="ARBA00004613"/>
    </source>
</evidence>
<dbReference type="Pfam" id="PF00151">
    <property type="entry name" value="Lipase"/>
    <property type="match status" value="1"/>
</dbReference>
<name>A0ABY7FXX4_MYAAR</name>
<evidence type="ECO:0000313" key="7">
    <source>
        <dbReference type="Proteomes" id="UP001164746"/>
    </source>
</evidence>
<gene>
    <name evidence="6" type="ORF">MAR_037665</name>
</gene>
<dbReference type="InterPro" id="IPR013818">
    <property type="entry name" value="Lipase"/>
</dbReference>
<accession>A0ABY7FXX4</accession>
<dbReference type="SUPFAM" id="SSF53474">
    <property type="entry name" value="alpha/beta-Hydrolases"/>
    <property type="match status" value="1"/>
</dbReference>
<dbReference type="InterPro" id="IPR000734">
    <property type="entry name" value="TAG_lipase"/>
</dbReference>
<comment type="similarity">
    <text evidence="2 4">Belongs to the AB hydrolase superfamily. Lipase family.</text>
</comment>
<keyword evidence="3" id="KW-0964">Secreted</keyword>
<evidence type="ECO:0000256" key="4">
    <source>
        <dbReference type="RuleBase" id="RU004262"/>
    </source>
</evidence>
<dbReference type="PANTHER" id="PTHR11610:SF173">
    <property type="entry name" value="LIPASE DOMAIN-CONTAINING PROTEIN-RELATED"/>
    <property type="match status" value="1"/>
</dbReference>
<protein>
    <submittedName>
        <fullName evidence="6">LIPR2-like protein</fullName>
    </submittedName>
</protein>
<dbReference type="Gene3D" id="3.40.50.1820">
    <property type="entry name" value="alpha/beta hydrolase"/>
    <property type="match status" value="1"/>
</dbReference>
<evidence type="ECO:0000259" key="5">
    <source>
        <dbReference type="Pfam" id="PF00151"/>
    </source>
</evidence>
<sequence>MCYYSTGLDPAGPAFTKSDAIVRLDPTDAVYVDAIHSDGAPLQDAGFGTILSMGHKDFYPNGGQVQPGCPAPISTTVEQLLTGQICPERQLPVYCTPMRLLGDIQGRKLRVMRWSPLPSHGN</sequence>